<accession>A0AAV2JYX7</accession>
<sequence length="201" mass="20904">METTRSFRRLLLVDMNQSSSVGFGGGGPRCDSGSWGWVQPLSSPHKSAPNPGHVLLYKGSNLRSRSHLRQKAEPANPRESSEPRAPASARARTVERGGEDCGEGWRTVERGGGGEDCGGGGGEDCGEGWRTGEGGGTVRTVERGGGLERGGDCGEGGGEGLWKRWGGGLERGGGLWRGGGGEDCGEGWRTVGEGGTSEHPR</sequence>
<dbReference type="AlphaFoldDB" id="A0AAV2JYX7"/>
<feature type="region of interest" description="Disordered" evidence="1">
    <location>
        <begin position="18"/>
        <end position="201"/>
    </location>
</feature>
<keyword evidence="3" id="KW-1185">Reference proteome</keyword>
<feature type="compositionally biased region" description="Basic and acidic residues" evidence="1">
    <location>
        <begin position="140"/>
        <end position="152"/>
    </location>
</feature>
<organism evidence="2 3">
    <name type="scientific">Knipowitschia caucasica</name>
    <name type="common">Caucasian dwarf goby</name>
    <name type="synonym">Pomatoschistus caucasicus</name>
    <dbReference type="NCBI Taxonomy" id="637954"/>
    <lineage>
        <taxon>Eukaryota</taxon>
        <taxon>Metazoa</taxon>
        <taxon>Chordata</taxon>
        <taxon>Craniata</taxon>
        <taxon>Vertebrata</taxon>
        <taxon>Euteleostomi</taxon>
        <taxon>Actinopterygii</taxon>
        <taxon>Neopterygii</taxon>
        <taxon>Teleostei</taxon>
        <taxon>Neoteleostei</taxon>
        <taxon>Acanthomorphata</taxon>
        <taxon>Gobiaria</taxon>
        <taxon>Gobiiformes</taxon>
        <taxon>Gobioidei</taxon>
        <taxon>Gobiidae</taxon>
        <taxon>Gobiinae</taxon>
        <taxon>Knipowitschia</taxon>
    </lineage>
</organism>
<gene>
    <name evidence="2" type="ORF">KC01_LOCUS12096</name>
</gene>
<evidence type="ECO:0000313" key="3">
    <source>
        <dbReference type="Proteomes" id="UP001497482"/>
    </source>
</evidence>
<dbReference type="EMBL" id="OZ035837">
    <property type="protein sequence ID" value="CAL1581333.1"/>
    <property type="molecule type" value="Genomic_DNA"/>
</dbReference>
<reference evidence="2 3" key="1">
    <citation type="submission" date="2024-04" db="EMBL/GenBank/DDBJ databases">
        <authorList>
            <person name="Waldvogel A.-M."/>
            <person name="Schoenle A."/>
        </authorList>
    </citation>
    <scope>NUCLEOTIDE SEQUENCE [LARGE SCALE GENOMIC DNA]</scope>
</reference>
<evidence type="ECO:0000256" key="1">
    <source>
        <dbReference type="SAM" id="MobiDB-lite"/>
    </source>
</evidence>
<feature type="compositionally biased region" description="Gly residues" evidence="1">
    <location>
        <begin position="153"/>
        <end position="182"/>
    </location>
</feature>
<proteinExistence type="predicted"/>
<dbReference type="Proteomes" id="UP001497482">
    <property type="component" value="Chromosome 15"/>
</dbReference>
<name>A0AAV2JYX7_KNICA</name>
<evidence type="ECO:0000313" key="2">
    <source>
        <dbReference type="EMBL" id="CAL1581333.1"/>
    </source>
</evidence>
<feature type="compositionally biased region" description="Gly residues" evidence="1">
    <location>
        <begin position="114"/>
        <end position="139"/>
    </location>
</feature>
<protein>
    <submittedName>
        <fullName evidence="2">Uncharacterized protein</fullName>
    </submittedName>
</protein>